<evidence type="ECO:0000313" key="2">
    <source>
        <dbReference type="EMBL" id="MFC4729169.1"/>
    </source>
</evidence>
<name>A0ABV9NPV9_9GAMM</name>
<gene>
    <name evidence="2" type="ORF">ACFO3Q_13420</name>
</gene>
<dbReference type="RefSeq" id="WP_377005240.1">
    <property type="nucleotide sequence ID" value="NZ_JBHSGG010000037.1"/>
</dbReference>
<reference evidence="3" key="1">
    <citation type="journal article" date="2019" name="Int. J. Syst. Evol. Microbiol.">
        <title>The Global Catalogue of Microorganisms (GCM) 10K type strain sequencing project: providing services to taxonomists for standard genome sequencing and annotation.</title>
        <authorList>
            <consortium name="The Broad Institute Genomics Platform"/>
            <consortium name="The Broad Institute Genome Sequencing Center for Infectious Disease"/>
            <person name="Wu L."/>
            <person name="Ma J."/>
        </authorList>
    </citation>
    <scope>NUCLEOTIDE SEQUENCE [LARGE SCALE GENOMIC DNA]</scope>
    <source>
        <strain evidence="3">CGMCC 1.13574</strain>
    </source>
</reference>
<feature type="signal peptide" evidence="1">
    <location>
        <begin position="1"/>
        <end position="20"/>
    </location>
</feature>
<dbReference type="PROSITE" id="PS51257">
    <property type="entry name" value="PROKAR_LIPOPROTEIN"/>
    <property type="match status" value="1"/>
</dbReference>
<dbReference type="EMBL" id="JBHSGG010000037">
    <property type="protein sequence ID" value="MFC4729169.1"/>
    <property type="molecule type" value="Genomic_DNA"/>
</dbReference>
<evidence type="ECO:0000313" key="3">
    <source>
        <dbReference type="Proteomes" id="UP001595892"/>
    </source>
</evidence>
<dbReference type="Pfam" id="PF11454">
    <property type="entry name" value="DUF3016"/>
    <property type="match status" value="1"/>
</dbReference>
<comment type="caution">
    <text evidence="2">The sequence shown here is derived from an EMBL/GenBank/DDBJ whole genome shotgun (WGS) entry which is preliminary data.</text>
</comment>
<protein>
    <submittedName>
        <fullName evidence="2">DUF3016 domain-containing protein</fullName>
    </submittedName>
</protein>
<dbReference type="InterPro" id="IPR021557">
    <property type="entry name" value="DUF3016"/>
</dbReference>
<dbReference type="Proteomes" id="UP001595892">
    <property type="component" value="Unassembled WGS sequence"/>
</dbReference>
<evidence type="ECO:0000256" key="1">
    <source>
        <dbReference type="SAM" id="SignalP"/>
    </source>
</evidence>
<feature type="chain" id="PRO_5045613702" evidence="1">
    <location>
        <begin position="21"/>
        <end position="182"/>
    </location>
</feature>
<accession>A0ABV9NPV9</accession>
<keyword evidence="3" id="KW-1185">Reference proteome</keyword>
<organism evidence="2 3">
    <name type="scientific">Coralloluteibacterium thermophilum</name>
    <dbReference type="NCBI Taxonomy" id="2707049"/>
    <lineage>
        <taxon>Bacteria</taxon>
        <taxon>Pseudomonadati</taxon>
        <taxon>Pseudomonadota</taxon>
        <taxon>Gammaproteobacteria</taxon>
        <taxon>Lysobacterales</taxon>
        <taxon>Lysobacteraceae</taxon>
        <taxon>Coralloluteibacterium</taxon>
    </lineage>
</organism>
<sequence length="182" mass="20556">MRRLPLLTPLLALALLTGCASGPTRVTDADAPRSLAGEGPVQVRWDDPEAFSEIRLSGNRWEAARGNWVERLAEHVRDRAAPRLAPGQRLDVTFHDIRRAGNYEPWRGPQADRIRYVRDIYPPRVDLSFRLTGADGSVLAEGERRLSDPGFLTGASTLDGSDTLRFEKRLLDRWIQREFPRS</sequence>
<keyword evidence="1" id="KW-0732">Signal</keyword>
<proteinExistence type="predicted"/>